<feature type="transmembrane region" description="Helical" evidence="7">
    <location>
        <begin position="9"/>
        <end position="30"/>
    </location>
</feature>
<accession>A0A926E461</accession>
<sequence length="327" mass="36675">MFKYIVKRLLYVVFVFFIVSIIMFGVYKMIPGDPARMMLDSSISSVDPERYEAMYQAARERLGLDKPLPIQYLSWITNMLRGNFGYSSQYRVPVSQLIKEPMINTIKLNIVSLILVFAITIPLGIATAVKKYSAFDNTVQVGTVVGYSLPSFVISLLMIFLFAVRLPIFPISGVNSPGFTGTGLERFLDTAYHMCLPVLVMTLSSLGGITRYVRSAMIDVLQMDYIRTARAKGLPQKVVIYSHAFRNALIPVVTILTSWFVGIFGGSVVIESIFQWNGMGKVMIDGLRQLDFMVVLAMQMFYVVITLIGNLIMDLGYSLVDPRVKLS</sequence>
<dbReference type="PANTHER" id="PTHR43163">
    <property type="entry name" value="DIPEPTIDE TRANSPORT SYSTEM PERMEASE PROTEIN DPPB-RELATED"/>
    <property type="match status" value="1"/>
</dbReference>
<evidence type="ECO:0000313" key="10">
    <source>
        <dbReference type="Proteomes" id="UP000610760"/>
    </source>
</evidence>
<name>A0A926E461_9FIRM</name>
<dbReference type="Gene3D" id="1.10.3720.10">
    <property type="entry name" value="MetI-like"/>
    <property type="match status" value="1"/>
</dbReference>
<dbReference type="SUPFAM" id="SSF161098">
    <property type="entry name" value="MetI-like"/>
    <property type="match status" value="1"/>
</dbReference>
<dbReference type="EMBL" id="JACRSV010000002">
    <property type="protein sequence ID" value="MBC8559809.1"/>
    <property type="molecule type" value="Genomic_DNA"/>
</dbReference>
<evidence type="ECO:0000256" key="7">
    <source>
        <dbReference type="RuleBase" id="RU363032"/>
    </source>
</evidence>
<protein>
    <submittedName>
        <fullName evidence="9">ABC transporter permease</fullName>
    </submittedName>
</protein>
<evidence type="ECO:0000313" key="9">
    <source>
        <dbReference type="EMBL" id="MBC8559809.1"/>
    </source>
</evidence>
<evidence type="ECO:0000256" key="6">
    <source>
        <dbReference type="ARBA" id="ARBA00023136"/>
    </source>
</evidence>
<reference evidence="9" key="1">
    <citation type="submission" date="2020-08" db="EMBL/GenBank/DDBJ databases">
        <title>Genome public.</title>
        <authorList>
            <person name="Liu C."/>
            <person name="Sun Q."/>
        </authorList>
    </citation>
    <scope>NUCLEOTIDE SEQUENCE</scope>
    <source>
        <strain evidence="9">NSJ-33</strain>
    </source>
</reference>
<keyword evidence="5 7" id="KW-1133">Transmembrane helix</keyword>
<dbReference type="AlphaFoldDB" id="A0A926E461"/>
<evidence type="ECO:0000256" key="4">
    <source>
        <dbReference type="ARBA" id="ARBA00022692"/>
    </source>
</evidence>
<feature type="transmembrane region" description="Helical" evidence="7">
    <location>
        <begin position="149"/>
        <end position="171"/>
    </location>
</feature>
<gene>
    <name evidence="9" type="ORF">H8710_06960</name>
</gene>
<keyword evidence="3" id="KW-1003">Cell membrane</keyword>
<feature type="transmembrane region" description="Helical" evidence="7">
    <location>
        <begin position="191"/>
        <end position="213"/>
    </location>
</feature>
<dbReference type="InterPro" id="IPR035906">
    <property type="entry name" value="MetI-like_sf"/>
</dbReference>
<feature type="domain" description="ABC transmembrane type-1" evidence="8">
    <location>
        <begin position="102"/>
        <end position="313"/>
    </location>
</feature>
<dbReference type="PANTHER" id="PTHR43163:SF6">
    <property type="entry name" value="DIPEPTIDE TRANSPORT SYSTEM PERMEASE PROTEIN DPPB-RELATED"/>
    <property type="match status" value="1"/>
</dbReference>
<dbReference type="CDD" id="cd06261">
    <property type="entry name" value="TM_PBP2"/>
    <property type="match status" value="1"/>
</dbReference>
<keyword evidence="4 7" id="KW-0812">Transmembrane</keyword>
<evidence type="ECO:0000256" key="2">
    <source>
        <dbReference type="ARBA" id="ARBA00022448"/>
    </source>
</evidence>
<evidence type="ECO:0000256" key="1">
    <source>
        <dbReference type="ARBA" id="ARBA00004651"/>
    </source>
</evidence>
<evidence type="ECO:0000256" key="5">
    <source>
        <dbReference type="ARBA" id="ARBA00022989"/>
    </source>
</evidence>
<comment type="similarity">
    <text evidence="7">Belongs to the binding-protein-dependent transport system permease family.</text>
</comment>
<feature type="transmembrane region" description="Helical" evidence="7">
    <location>
        <begin position="290"/>
        <end position="313"/>
    </location>
</feature>
<organism evidence="9 10">
    <name type="scientific">Fumia xinanensis</name>
    <dbReference type="NCBI Taxonomy" id="2763659"/>
    <lineage>
        <taxon>Bacteria</taxon>
        <taxon>Bacillati</taxon>
        <taxon>Bacillota</taxon>
        <taxon>Clostridia</taxon>
        <taxon>Eubacteriales</taxon>
        <taxon>Oscillospiraceae</taxon>
        <taxon>Fumia</taxon>
    </lineage>
</organism>
<dbReference type="PROSITE" id="PS50928">
    <property type="entry name" value="ABC_TM1"/>
    <property type="match status" value="1"/>
</dbReference>
<dbReference type="GO" id="GO:0055085">
    <property type="term" value="P:transmembrane transport"/>
    <property type="evidence" value="ECO:0007669"/>
    <property type="project" value="InterPro"/>
</dbReference>
<feature type="transmembrane region" description="Helical" evidence="7">
    <location>
        <begin position="110"/>
        <end position="129"/>
    </location>
</feature>
<dbReference type="InterPro" id="IPR000515">
    <property type="entry name" value="MetI-like"/>
</dbReference>
<dbReference type="Pfam" id="PF19300">
    <property type="entry name" value="BPD_transp_1_N"/>
    <property type="match status" value="1"/>
</dbReference>
<comment type="caution">
    <text evidence="9">The sequence shown here is derived from an EMBL/GenBank/DDBJ whole genome shotgun (WGS) entry which is preliminary data.</text>
</comment>
<comment type="subcellular location">
    <subcellularLocation>
        <location evidence="1 7">Cell membrane</location>
        <topology evidence="1 7">Multi-pass membrane protein</topology>
    </subcellularLocation>
</comment>
<evidence type="ECO:0000259" key="8">
    <source>
        <dbReference type="PROSITE" id="PS50928"/>
    </source>
</evidence>
<dbReference type="Pfam" id="PF00528">
    <property type="entry name" value="BPD_transp_1"/>
    <property type="match status" value="1"/>
</dbReference>
<keyword evidence="10" id="KW-1185">Reference proteome</keyword>
<keyword evidence="6 7" id="KW-0472">Membrane</keyword>
<proteinExistence type="inferred from homology"/>
<evidence type="ECO:0000256" key="3">
    <source>
        <dbReference type="ARBA" id="ARBA00022475"/>
    </source>
</evidence>
<dbReference type="InterPro" id="IPR045621">
    <property type="entry name" value="BPD_transp_1_N"/>
</dbReference>
<dbReference type="Proteomes" id="UP000610760">
    <property type="component" value="Unassembled WGS sequence"/>
</dbReference>
<dbReference type="GO" id="GO:0005886">
    <property type="term" value="C:plasma membrane"/>
    <property type="evidence" value="ECO:0007669"/>
    <property type="project" value="UniProtKB-SubCell"/>
</dbReference>
<keyword evidence="2 7" id="KW-0813">Transport</keyword>
<feature type="transmembrane region" description="Helical" evidence="7">
    <location>
        <begin position="248"/>
        <end position="270"/>
    </location>
</feature>